<evidence type="ECO:0000256" key="7">
    <source>
        <dbReference type="ARBA" id="ARBA00023235"/>
    </source>
</evidence>
<dbReference type="GO" id="GO:0016020">
    <property type="term" value="C:membrane"/>
    <property type="evidence" value="ECO:0007669"/>
    <property type="project" value="UniProtKB-SubCell"/>
</dbReference>
<feature type="transmembrane region" description="Helical" evidence="8">
    <location>
        <begin position="6"/>
        <end position="24"/>
    </location>
</feature>
<evidence type="ECO:0000256" key="4">
    <source>
        <dbReference type="ARBA" id="ARBA00022746"/>
    </source>
</evidence>
<keyword evidence="5 8" id="KW-1133">Transmembrane helix</keyword>
<evidence type="ECO:0000256" key="1">
    <source>
        <dbReference type="ARBA" id="ARBA00004141"/>
    </source>
</evidence>
<feature type="transmembrane region" description="Helical" evidence="8">
    <location>
        <begin position="81"/>
        <end position="98"/>
    </location>
</feature>
<reference evidence="9 10" key="1">
    <citation type="submission" date="2019-07" db="EMBL/GenBank/DDBJ databases">
        <title>Whole genome shotgun sequence of Cellulomonas aerilata NBRC 106308.</title>
        <authorList>
            <person name="Hosoyama A."/>
            <person name="Uohara A."/>
            <person name="Ohji S."/>
            <person name="Ichikawa N."/>
        </authorList>
    </citation>
    <scope>NUCLEOTIDE SEQUENCE [LARGE SCALE GENOMIC DNA]</scope>
    <source>
        <strain evidence="9 10">NBRC 106308</strain>
    </source>
</reference>
<feature type="transmembrane region" description="Helical" evidence="8">
    <location>
        <begin position="36"/>
        <end position="61"/>
    </location>
</feature>
<evidence type="ECO:0000313" key="9">
    <source>
        <dbReference type="EMBL" id="GEO35028.1"/>
    </source>
</evidence>
<keyword evidence="7" id="KW-0413">Isomerase</keyword>
<accession>A0A512DEX6</accession>
<keyword evidence="4" id="KW-0125">Carotenoid biosynthesis</keyword>
<keyword evidence="10" id="KW-1185">Reference proteome</keyword>
<evidence type="ECO:0000256" key="5">
    <source>
        <dbReference type="ARBA" id="ARBA00022989"/>
    </source>
</evidence>
<dbReference type="GO" id="GO:0016117">
    <property type="term" value="P:carotenoid biosynthetic process"/>
    <property type="evidence" value="ECO:0007669"/>
    <property type="project" value="UniProtKB-KW"/>
</dbReference>
<evidence type="ECO:0008006" key="11">
    <source>
        <dbReference type="Google" id="ProtNLM"/>
    </source>
</evidence>
<dbReference type="RefSeq" id="WP_146905695.1">
    <property type="nucleotide sequence ID" value="NZ_BAAARM010000001.1"/>
</dbReference>
<comment type="caution">
    <text evidence="9">The sequence shown here is derived from an EMBL/GenBank/DDBJ whole genome shotgun (WGS) entry which is preliminary data.</text>
</comment>
<proteinExistence type="predicted"/>
<comment type="pathway">
    <text evidence="2">Carotenoid biosynthesis.</text>
</comment>
<evidence type="ECO:0000256" key="6">
    <source>
        <dbReference type="ARBA" id="ARBA00023136"/>
    </source>
</evidence>
<dbReference type="GO" id="GO:0045436">
    <property type="term" value="F:lycopene beta cyclase activity"/>
    <property type="evidence" value="ECO:0007669"/>
    <property type="project" value="UniProtKB-ARBA"/>
</dbReference>
<organism evidence="9 10">
    <name type="scientific">Cellulomonas aerilata</name>
    <dbReference type="NCBI Taxonomy" id="515326"/>
    <lineage>
        <taxon>Bacteria</taxon>
        <taxon>Bacillati</taxon>
        <taxon>Actinomycetota</taxon>
        <taxon>Actinomycetes</taxon>
        <taxon>Micrococcales</taxon>
        <taxon>Cellulomonadaceae</taxon>
        <taxon>Cellulomonas</taxon>
    </lineage>
</organism>
<evidence type="ECO:0000256" key="2">
    <source>
        <dbReference type="ARBA" id="ARBA00004829"/>
    </source>
</evidence>
<dbReference type="InterPro" id="IPR017825">
    <property type="entry name" value="Lycopene_cyclase_dom"/>
</dbReference>
<evidence type="ECO:0000256" key="3">
    <source>
        <dbReference type="ARBA" id="ARBA00022692"/>
    </source>
</evidence>
<protein>
    <recommendedName>
        <fullName evidence="11">Lycopene cyclase domain-containing protein</fullName>
    </recommendedName>
</protein>
<keyword evidence="3 8" id="KW-0812">Transmembrane</keyword>
<dbReference type="Proteomes" id="UP000321181">
    <property type="component" value="Unassembled WGS sequence"/>
</dbReference>
<keyword evidence="6 8" id="KW-0472">Membrane</keyword>
<sequence length="115" mass="12618">MTGLAYLGALAVALGGLATLDRRYRLALWDDARRAAVCVGCGVVLFLLWDVAGLALGIFARGESPHMTGLLIAPDLPVEEVVFLTLLSYNALLAWRGFDRLARWHADRPDRAVRR</sequence>
<dbReference type="AlphaFoldDB" id="A0A512DEX6"/>
<evidence type="ECO:0000256" key="8">
    <source>
        <dbReference type="SAM" id="Phobius"/>
    </source>
</evidence>
<dbReference type="OrthoDB" id="4774157at2"/>
<gene>
    <name evidence="9" type="ORF">CAE01nite_27530</name>
</gene>
<dbReference type="GO" id="GO:0016872">
    <property type="term" value="F:intramolecular lyase activity"/>
    <property type="evidence" value="ECO:0007669"/>
    <property type="project" value="InterPro"/>
</dbReference>
<dbReference type="EMBL" id="BJYY01000017">
    <property type="protein sequence ID" value="GEO35028.1"/>
    <property type="molecule type" value="Genomic_DNA"/>
</dbReference>
<name>A0A512DEX6_9CELL</name>
<dbReference type="NCBIfam" id="TIGR03462">
    <property type="entry name" value="CarR_dom_SF"/>
    <property type="match status" value="1"/>
</dbReference>
<comment type="subcellular location">
    <subcellularLocation>
        <location evidence="1">Membrane</location>
        <topology evidence="1">Multi-pass membrane protein</topology>
    </subcellularLocation>
</comment>
<evidence type="ECO:0000313" key="10">
    <source>
        <dbReference type="Proteomes" id="UP000321181"/>
    </source>
</evidence>